<feature type="transmembrane region" description="Helical" evidence="2">
    <location>
        <begin position="144"/>
        <end position="162"/>
    </location>
</feature>
<comment type="caution">
    <text evidence="3">The sequence shown here is derived from an EMBL/GenBank/DDBJ whole genome shotgun (WGS) entry which is preliminary data.</text>
</comment>
<feature type="transmembrane region" description="Helical" evidence="2">
    <location>
        <begin position="60"/>
        <end position="86"/>
    </location>
</feature>
<accession>A0A4T0B9P8</accession>
<dbReference type="AlphaFoldDB" id="A0A4T0B9P8"/>
<dbReference type="EMBL" id="QZBU01002929">
    <property type="protein sequence ID" value="TIA30373.1"/>
    <property type="molecule type" value="Genomic_DNA"/>
</dbReference>
<name>A0A4T0B9P8_AURPU</name>
<feature type="region of interest" description="Disordered" evidence="1">
    <location>
        <begin position="618"/>
        <end position="670"/>
    </location>
</feature>
<proteinExistence type="predicted"/>
<organism evidence="3 4">
    <name type="scientific">Aureobasidium pullulans</name>
    <name type="common">Black yeast</name>
    <name type="synonym">Pullularia pullulans</name>
    <dbReference type="NCBI Taxonomy" id="5580"/>
    <lineage>
        <taxon>Eukaryota</taxon>
        <taxon>Fungi</taxon>
        <taxon>Dikarya</taxon>
        <taxon>Ascomycota</taxon>
        <taxon>Pezizomycotina</taxon>
        <taxon>Dothideomycetes</taxon>
        <taxon>Dothideomycetidae</taxon>
        <taxon>Dothideales</taxon>
        <taxon>Saccotheciaceae</taxon>
        <taxon>Aureobasidium</taxon>
    </lineage>
</organism>
<evidence type="ECO:0000313" key="3">
    <source>
        <dbReference type="EMBL" id="TIA30373.1"/>
    </source>
</evidence>
<protein>
    <submittedName>
        <fullName evidence="3">Uncharacterized protein</fullName>
    </submittedName>
</protein>
<feature type="transmembrane region" description="Helical" evidence="2">
    <location>
        <begin position="516"/>
        <end position="538"/>
    </location>
</feature>
<evidence type="ECO:0000256" key="1">
    <source>
        <dbReference type="SAM" id="MobiDB-lite"/>
    </source>
</evidence>
<gene>
    <name evidence="3" type="ORF">D6C83_07179</name>
</gene>
<feature type="transmembrane region" description="Helical" evidence="2">
    <location>
        <begin position="385"/>
        <end position="406"/>
    </location>
</feature>
<feature type="compositionally biased region" description="Polar residues" evidence="1">
    <location>
        <begin position="38"/>
        <end position="52"/>
    </location>
</feature>
<keyword evidence="2" id="KW-1133">Transmembrane helix</keyword>
<feature type="transmembrane region" description="Helical" evidence="2">
    <location>
        <begin position="117"/>
        <end position="138"/>
    </location>
</feature>
<feature type="region of interest" description="Disordered" evidence="1">
    <location>
        <begin position="1"/>
        <end position="52"/>
    </location>
</feature>
<feature type="transmembrane region" description="Helical" evidence="2">
    <location>
        <begin position="578"/>
        <end position="596"/>
    </location>
</feature>
<dbReference type="Proteomes" id="UP000304947">
    <property type="component" value="Unassembled WGS sequence"/>
</dbReference>
<feature type="transmembrane region" description="Helical" evidence="2">
    <location>
        <begin position="457"/>
        <end position="478"/>
    </location>
</feature>
<feature type="transmembrane region" description="Helical" evidence="2">
    <location>
        <begin position="249"/>
        <end position="270"/>
    </location>
</feature>
<feature type="compositionally biased region" description="Basic and acidic residues" evidence="1">
    <location>
        <begin position="1"/>
        <end position="15"/>
    </location>
</feature>
<feature type="transmembrane region" description="Helical" evidence="2">
    <location>
        <begin position="282"/>
        <end position="305"/>
    </location>
</feature>
<evidence type="ECO:0000256" key="2">
    <source>
        <dbReference type="SAM" id="Phobius"/>
    </source>
</evidence>
<feature type="transmembrane region" description="Helical" evidence="2">
    <location>
        <begin position="418"/>
        <end position="437"/>
    </location>
</feature>
<reference evidence="3 4" key="1">
    <citation type="submission" date="2018-10" db="EMBL/GenBank/DDBJ databases">
        <title>Fifty Aureobasidium pullulans genomes reveal a recombining polyextremotolerant generalist.</title>
        <authorList>
            <person name="Gostincar C."/>
            <person name="Turk M."/>
            <person name="Zajc J."/>
            <person name="Gunde-Cimerman N."/>
        </authorList>
    </citation>
    <scope>NUCLEOTIDE SEQUENCE [LARGE SCALE GENOMIC DNA]</scope>
    <source>
        <strain evidence="3 4">EXF-3380</strain>
    </source>
</reference>
<sequence>GKHRAVEHDAERTDTDAVTPGPASIRRSSAAPRDTDDQGSSSDAPNQVNTSPANQNQTSIVAYIISIVLPVLWLFTPITVIVARVIMAFGESILLPQGLRFASYNCSTSHWKHVLAMWLYATANVELAVVAAVSANVLRVNPDMSFNICTGISALSMIILVTQTPTIGISTSFWKFWQPFARFLDPMIPITTYERGLITKITTSPPDVLDEDESKAVYSGTCPTATLYLYATDLWARLHCGKFDYLSPLAADISLCLFGLAFGALAFTGVGLPHQAQYLPGVLHRLAIFIFFAILAMAAGGLNIGRFRSKADTFKVAEVFGSHFRTKLVCPDYKFLPTHFWDRSPVVSSPDVSASDVEIGQTSASVNDQNLELEFLERNKTFKSILSGLFALLASLTAFFTGINVVVTIVDATGRDRLYILLTALVSPVMAFLYSLALQSGWMPVKYLRDLAAAPRIYLTGLNFLSAFCSLILSQIPAESLDTGVPLYGVMWFWSTNALATFTFLIYIISDEYKSVVGVSTAALDYVVQLAFIFALFVSRLLTSAVVPAEHRIFAFNFGFGPRDTTHADAMEKAQRCLAVIMMLQLVAALVTLGGIHITRTESEEPGVSVPQSNDIELETLSPGHAGPSYSTPDRRTRAAAEEATPETFESEDVGTTPRGIKQTRTESLM</sequence>
<evidence type="ECO:0000313" key="4">
    <source>
        <dbReference type="Proteomes" id="UP000304947"/>
    </source>
</evidence>
<keyword evidence="2" id="KW-0472">Membrane</keyword>
<feature type="transmembrane region" description="Helical" evidence="2">
    <location>
        <begin position="490"/>
        <end position="509"/>
    </location>
</feature>
<keyword evidence="2" id="KW-0812">Transmembrane</keyword>
<feature type="non-terminal residue" evidence="3">
    <location>
        <position position="1"/>
    </location>
</feature>